<feature type="domain" description="Protein kinase" evidence="1">
    <location>
        <begin position="22"/>
        <end position="284"/>
    </location>
</feature>
<organism evidence="2">
    <name type="scientific">Chlamydomonas leiostraca</name>
    <dbReference type="NCBI Taxonomy" id="1034604"/>
    <lineage>
        <taxon>Eukaryota</taxon>
        <taxon>Viridiplantae</taxon>
        <taxon>Chlorophyta</taxon>
        <taxon>core chlorophytes</taxon>
        <taxon>Chlorophyceae</taxon>
        <taxon>CS clade</taxon>
        <taxon>Chlamydomonadales</taxon>
        <taxon>Chlamydomonadaceae</taxon>
        <taxon>Chlamydomonas</taxon>
    </lineage>
</organism>
<dbReference type="GO" id="GO:0004672">
    <property type="term" value="F:protein kinase activity"/>
    <property type="evidence" value="ECO:0007669"/>
    <property type="project" value="InterPro"/>
</dbReference>
<dbReference type="InterPro" id="IPR011009">
    <property type="entry name" value="Kinase-like_dom_sf"/>
</dbReference>
<evidence type="ECO:0000259" key="1">
    <source>
        <dbReference type="PROSITE" id="PS50011"/>
    </source>
</evidence>
<evidence type="ECO:0000313" key="2">
    <source>
        <dbReference type="EMBL" id="CAD8673267.1"/>
    </source>
</evidence>
<dbReference type="GO" id="GO:0005524">
    <property type="term" value="F:ATP binding"/>
    <property type="evidence" value="ECO:0007669"/>
    <property type="project" value="InterPro"/>
</dbReference>
<dbReference type="Gene3D" id="1.10.510.10">
    <property type="entry name" value="Transferase(Phosphotransferase) domain 1"/>
    <property type="match status" value="1"/>
</dbReference>
<dbReference type="InterPro" id="IPR000719">
    <property type="entry name" value="Prot_kinase_dom"/>
</dbReference>
<accession>A0A7S0RCG5</accession>
<sequence>MDRDASALQLESRPLLLGGQELSPLGLLGVGRGVVVYRVRRATSTEDLACKVFDASRATAFHSELAVLTAIASEAHVPGLPMLEANSPAPGPGAPGAEAQHLLLTRPVATRLEHLTSSSVLHIFHILSHLHTKLKVVHGDVEPKHLAVDPASGTVCLLDLGSAAPLSGSRVVLPEARARRYSGTLLFASDDVLSALAEGAQPAAPHPRQDMVALVKTACVMVHGTIAKAAAGRAEAVAQQLAQQPPDIARAASMVRSFWEQQLNASTAAGCVWSELVADAHNIPGSEDVALYARASQQLCGQLATLVCPG</sequence>
<dbReference type="EMBL" id="HBFB01010035">
    <property type="protein sequence ID" value="CAD8673267.1"/>
    <property type="molecule type" value="Transcribed_RNA"/>
</dbReference>
<dbReference type="PROSITE" id="PS50011">
    <property type="entry name" value="PROTEIN_KINASE_DOM"/>
    <property type="match status" value="1"/>
</dbReference>
<gene>
    <name evidence="2" type="ORF">CLEI1391_LOCUS5720</name>
</gene>
<reference evidence="2" key="1">
    <citation type="submission" date="2021-01" db="EMBL/GenBank/DDBJ databases">
        <authorList>
            <person name="Corre E."/>
            <person name="Pelletier E."/>
            <person name="Niang G."/>
            <person name="Scheremetjew M."/>
            <person name="Finn R."/>
            <person name="Kale V."/>
            <person name="Holt S."/>
            <person name="Cochrane G."/>
            <person name="Meng A."/>
            <person name="Brown T."/>
            <person name="Cohen L."/>
        </authorList>
    </citation>
    <scope>NUCLEOTIDE SEQUENCE</scope>
    <source>
        <strain evidence="2">SAG 11-49</strain>
    </source>
</reference>
<dbReference type="AlphaFoldDB" id="A0A7S0RCG5"/>
<protein>
    <recommendedName>
        <fullName evidence="1">Protein kinase domain-containing protein</fullName>
    </recommendedName>
</protein>
<proteinExistence type="predicted"/>
<dbReference type="SUPFAM" id="SSF56112">
    <property type="entry name" value="Protein kinase-like (PK-like)"/>
    <property type="match status" value="1"/>
</dbReference>
<name>A0A7S0RCG5_9CHLO</name>